<evidence type="ECO:0000313" key="3">
    <source>
        <dbReference type="Proteomes" id="UP000650477"/>
    </source>
</evidence>
<dbReference type="Pfam" id="PF09339">
    <property type="entry name" value="HTH_IclR"/>
    <property type="match status" value="1"/>
</dbReference>
<dbReference type="GO" id="GO:0003677">
    <property type="term" value="F:DNA binding"/>
    <property type="evidence" value="ECO:0007669"/>
    <property type="project" value="InterPro"/>
</dbReference>
<dbReference type="InterPro" id="IPR005471">
    <property type="entry name" value="Tscrpt_reg_IclR_N"/>
</dbReference>
<evidence type="ECO:0000313" key="2">
    <source>
        <dbReference type="EMBL" id="MBE8611504.1"/>
    </source>
</evidence>
<accession>A0A8I0PY94</accession>
<evidence type="ECO:0000259" key="1">
    <source>
        <dbReference type="Pfam" id="PF09339"/>
    </source>
</evidence>
<proteinExistence type="predicted"/>
<dbReference type="Proteomes" id="UP000650477">
    <property type="component" value="Unassembled WGS sequence"/>
</dbReference>
<organism evidence="2 3">
    <name type="scientific">Morganella morganii</name>
    <name type="common">Proteus morganii</name>
    <dbReference type="NCBI Taxonomy" id="582"/>
    <lineage>
        <taxon>Bacteria</taxon>
        <taxon>Pseudomonadati</taxon>
        <taxon>Pseudomonadota</taxon>
        <taxon>Gammaproteobacteria</taxon>
        <taxon>Enterobacterales</taxon>
        <taxon>Morganellaceae</taxon>
        <taxon>Morganella</taxon>
    </lineage>
</organism>
<dbReference type="AlphaFoldDB" id="A0A8I0PY94"/>
<name>A0A8I0PY94_MORMO</name>
<dbReference type="RefSeq" id="WP_193829465.1">
    <property type="nucleotide sequence ID" value="NZ_PKLF01000003.1"/>
</dbReference>
<dbReference type="SUPFAM" id="SSF46785">
    <property type="entry name" value="Winged helix' DNA-binding domain"/>
    <property type="match status" value="1"/>
</dbReference>
<dbReference type="Gene3D" id="1.10.10.10">
    <property type="entry name" value="Winged helix-like DNA-binding domain superfamily/Winged helix DNA-binding domain"/>
    <property type="match status" value="1"/>
</dbReference>
<comment type="caution">
    <text evidence="2">The sequence shown here is derived from an EMBL/GenBank/DDBJ whole genome shotgun (WGS) entry which is preliminary data.</text>
</comment>
<dbReference type="EMBL" id="PKLF01000003">
    <property type="protein sequence ID" value="MBE8611504.1"/>
    <property type="molecule type" value="Genomic_DNA"/>
</dbReference>
<dbReference type="InterPro" id="IPR036388">
    <property type="entry name" value="WH-like_DNA-bd_sf"/>
</dbReference>
<dbReference type="GO" id="GO:0006355">
    <property type="term" value="P:regulation of DNA-templated transcription"/>
    <property type="evidence" value="ECO:0007669"/>
    <property type="project" value="InterPro"/>
</dbReference>
<protein>
    <submittedName>
        <fullName evidence="2">IclR family transcriptional regulator</fullName>
    </submittedName>
</protein>
<gene>
    <name evidence="2" type="ORF">CYG68_03625</name>
</gene>
<dbReference type="InterPro" id="IPR036390">
    <property type="entry name" value="WH_DNA-bd_sf"/>
</dbReference>
<feature type="domain" description="HTH iclR-type" evidence="1">
    <location>
        <begin position="13"/>
        <end position="59"/>
    </location>
</feature>
<sequence>MAKPLGKSPTAWRVARILKALSGRTNTGMTAGELAEATGTPNTRMAEILDALIEEGLLVEVFTTSGEKTQRYAHSMEMLQIAYKCIREDKLIQQRLEQKQKTLLEGAAR</sequence>
<reference evidence="2" key="1">
    <citation type="submission" date="2017-12" db="EMBL/GenBank/DDBJ databases">
        <title>Genome sequencing and analysis.</title>
        <authorList>
            <person name="Huang Y.-T."/>
        </authorList>
    </citation>
    <scope>NUCLEOTIDE SEQUENCE</scope>
    <source>
        <strain evidence="2">VGH116</strain>
    </source>
</reference>